<dbReference type="InterPro" id="IPR036388">
    <property type="entry name" value="WH-like_DNA-bd_sf"/>
</dbReference>
<dbReference type="Gene3D" id="1.10.10.10">
    <property type="entry name" value="Winged helix-like DNA-binding domain superfamily/Winged helix DNA-binding domain"/>
    <property type="match status" value="1"/>
</dbReference>
<name>A0A7X2D0X1_9LACT</name>
<dbReference type="GO" id="GO:0003677">
    <property type="term" value="F:DNA binding"/>
    <property type="evidence" value="ECO:0007669"/>
    <property type="project" value="UniProtKB-KW"/>
</dbReference>
<dbReference type="GO" id="GO:0003700">
    <property type="term" value="F:DNA-binding transcription factor activity"/>
    <property type="evidence" value="ECO:0007669"/>
    <property type="project" value="InterPro"/>
</dbReference>
<dbReference type="Proteomes" id="UP000439550">
    <property type="component" value="Unassembled WGS sequence"/>
</dbReference>
<dbReference type="InterPro" id="IPR047640">
    <property type="entry name" value="RpiR-like"/>
</dbReference>
<keyword evidence="1" id="KW-0805">Transcription regulation</keyword>
<feature type="domain" description="SIS" evidence="5">
    <location>
        <begin position="102"/>
        <end position="240"/>
    </location>
</feature>
<dbReference type="GO" id="GO:1901135">
    <property type="term" value="P:carbohydrate derivative metabolic process"/>
    <property type="evidence" value="ECO:0007669"/>
    <property type="project" value="InterPro"/>
</dbReference>
<feature type="domain" description="HTH rpiR-type" evidence="4">
    <location>
        <begin position="1"/>
        <end position="68"/>
    </location>
</feature>
<dbReference type="PANTHER" id="PTHR30514">
    <property type="entry name" value="GLUCOKINASE"/>
    <property type="match status" value="1"/>
</dbReference>
<dbReference type="AlphaFoldDB" id="A0A7X2D0X1"/>
<dbReference type="Pfam" id="PF01380">
    <property type="entry name" value="SIS"/>
    <property type="match status" value="1"/>
</dbReference>
<dbReference type="PANTHER" id="PTHR30514:SF21">
    <property type="entry name" value="RPIR-FAMILY TRANSCRIPTIONAL REGULATOR"/>
    <property type="match status" value="1"/>
</dbReference>
<evidence type="ECO:0000313" key="7">
    <source>
        <dbReference type="Proteomes" id="UP000439550"/>
    </source>
</evidence>
<dbReference type="RefSeq" id="WP_153496635.1">
    <property type="nucleotide sequence ID" value="NZ_CAXYUY010000012.1"/>
</dbReference>
<dbReference type="PROSITE" id="PS51071">
    <property type="entry name" value="HTH_RPIR"/>
    <property type="match status" value="1"/>
</dbReference>
<keyword evidence="7" id="KW-1185">Reference proteome</keyword>
<evidence type="ECO:0000313" key="6">
    <source>
        <dbReference type="EMBL" id="MQW39968.1"/>
    </source>
</evidence>
<dbReference type="EMBL" id="WITJ01000011">
    <property type="protein sequence ID" value="MQW39968.1"/>
    <property type="molecule type" value="Genomic_DNA"/>
</dbReference>
<dbReference type="PROSITE" id="PS51464">
    <property type="entry name" value="SIS"/>
    <property type="match status" value="1"/>
</dbReference>
<dbReference type="InterPro" id="IPR046348">
    <property type="entry name" value="SIS_dom_sf"/>
</dbReference>
<reference evidence="6 7" key="1">
    <citation type="submission" date="2019-10" db="EMBL/GenBank/DDBJ databases">
        <authorList>
            <person name="Dong K."/>
        </authorList>
    </citation>
    <scope>NUCLEOTIDE SEQUENCE [LARGE SCALE GENOMIC DNA]</scope>
    <source>
        <strain evidence="6 7">DSM 28960</strain>
    </source>
</reference>
<dbReference type="SUPFAM" id="SSF46689">
    <property type="entry name" value="Homeodomain-like"/>
    <property type="match status" value="1"/>
</dbReference>
<dbReference type="InterPro" id="IPR001347">
    <property type="entry name" value="SIS_dom"/>
</dbReference>
<evidence type="ECO:0000256" key="3">
    <source>
        <dbReference type="ARBA" id="ARBA00023163"/>
    </source>
</evidence>
<evidence type="ECO:0000259" key="5">
    <source>
        <dbReference type="PROSITE" id="PS51464"/>
    </source>
</evidence>
<evidence type="ECO:0000259" key="4">
    <source>
        <dbReference type="PROSITE" id="PS51071"/>
    </source>
</evidence>
<dbReference type="GO" id="GO:0097367">
    <property type="term" value="F:carbohydrate derivative binding"/>
    <property type="evidence" value="ECO:0007669"/>
    <property type="project" value="InterPro"/>
</dbReference>
<dbReference type="InterPro" id="IPR009057">
    <property type="entry name" value="Homeodomain-like_sf"/>
</dbReference>
<gene>
    <name evidence="6" type="ORF">GHI93_08515</name>
</gene>
<dbReference type="InterPro" id="IPR000281">
    <property type="entry name" value="HTH_RpiR"/>
</dbReference>
<keyword evidence="3" id="KW-0804">Transcription</keyword>
<keyword evidence="2" id="KW-0238">DNA-binding</keyword>
<dbReference type="OrthoDB" id="2367514at2"/>
<accession>A0A7X2D0X1</accession>
<evidence type="ECO:0000256" key="1">
    <source>
        <dbReference type="ARBA" id="ARBA00023015"/>
    </source>
</evidence>
<sequence>MSQALSETEAYAWQVIQENYQKIPNLSISDIAQMAHVSISTINRTVKKKGFGGYGEFKFSIKKDALPQVSGFSKEVLGAIAKNEEELLKTINNISSSQIEAAVKKIDESDEIILFARGLSVNAANEMMKKLQLWHKRVSLYDEDRTMKYFSRFVSKKTLVIAISLFGESRALNESVILSKKNGATILVLSASESSTLSQSADIALIGYKSQVEVNYFDLDVHSRLPLYLLVRILFDSYSIYKNK</sequence>
<evidence type="ECO:0000256" key="2">
    <source>
        <dbReference type="ARBA" id="ARBA00023125"/>
    </source>
</evidence>
<dbReference type="Pfam" id="PF01418">
    <property type="entry name" value="HTH_6"/>
    <property type="match status" value="1"/>
</dbReference>
<dbReference type="Gene3D" id="3.40.50.10490">
    <property type="entry name" value="Glucose-6-phosphate isomerase like protein, domain 1"/>
    <property type="match status" value="1"/>
</dbReference>
<protein>
    <submittedName>
        <fullName evidence="6">SIS domain-containing protein</fullName>
    </submittedName>
</protein>
<dbReference type="SUPFAM" id="SSF53697">
    <property type="entry name" value="SIS domain"/>
    <property type="match status" value="1"/>
</dbReference>
<organism evidence="6 7">
    <name type="scientific">Lactococcus hircilactis</name>
    <dbReference type="NCBI Taxonomy" id="1494462"/>
    <lineage>
        <taxon>Bacteria</taxon>
        <taxon>Bacillati</taxon>
        <taxon>Bacillota</taxon>
        <taxon>Bacilli</taxon>
        <taxon>Lactobacillales</taxon>
        <taxon>Streptococcaceae</taxon>
        <taxon>Lactococcus</taxon>
    </lineage>
</organism>
<dbReference type="InterPro" id="IPR035472">
    <property type="entry name" value="RpiR-like_SIS"/>
</dbReference>
<dbReference type="CDD" id="cd05013">
    <property type="entry name" value="SIS_RpiR"/>
    <property type="match status" value="1"/>
</dbReference>
<proteinExistence type="predicted"/>
<comment type="caution">
    <text evidence="6">The sequence shown here is derived from an EMBL/GenBank/DDBJ whole genome shotgun (WGS) entry which is preliminary data.</text>
</comment>